<keyword evidence="2" id="KW-0732">Signal</keyword>
<dbReference type="OrthoDB" id="7029314at2"/>
<dbReference type="Proteomes" id="UP001486808">
    <property type="component" value="Unassembled WGS sequence"/>
</dbReference>
<dbReference type="EMBL" id="LT629763">
    <property type="protein sequence ID" value="SDS90741.1"/>
    <property type="molecule type" value="Genomic_DNA"/>
</dbReference>
<organism evidence="4 5">
    <name type="scientific">Halopseudomonas sabulinigri</name>
    <dbReference type="NCBI Taxonomy" id="472181"/>
    <lineage>
        <taxon>Bacteria</taxon>
        <taxon>Pseudomonadati</taxon>
        <taxon>Pseudomonadota</taxon>
        <taxon>Gammaproteobacteria</taxon>
        <taxon>Pseudomonadales</taxon>
        <taxon>Pseudomonadaceae</taxon>
        <taxon>Halopseudomonas</taxon>
    </lineage>
</organism>
<sequence length="62" mass="6427">MRNLSALIVASFLASSPIAQADDSKERVNNLQGSSQSSTTSSAAGVAKSEKEESVTDEEKPA</sequence>
<feature type="compositionally biased region" description="Basic and acidic residues" evidence="1">
    <location>
        <begin position="48"/>
        <end position="62"/>
    </location>
</feature>
<reference evidence="3 6" key="3">
    <citation type="submission" date="2024-04" db="EMBL/GenBank/DDBJ databases">
        <title>Draft genome sequence of Halopseudomonas sabulinigri NBRC 116187.</title>
        <authorList>
            <person name="Miyakawa T."/>
            <person name="Kusuya Y."/>
            <person name="Miura T."/>
        </authorList>
    </citation>
    <scope>NUCLEOTIDE SEQUENCE [LARGE SCALE GENOMIC DNA]</scope>
    <source>
        <strain evidence="3 6">4NH20-0042</strain>
    </source>
</reference>
<proteinExistence type="predicted"/>
<dbReference type="Proteomes" id="UP000243413">
    <property type="component" value="Chromosome I"/>
</dbReference>
<evidence type="ECO:0000313" key="6">
    <source>
        <dbReference type="Proteomes" id="UP001486808"/>
    </source>
</evidence>
<feature type="signal peptide" evidence="2">
    <location>
        <begin position="1"/>
        <end position="21"/>
    </location>
</feature>
<evidence type="ECO:0000313" key="4">
    <source>
        <dbReference type="EMBL" id="SDS90741.1"/>
    </source>
</evidence>
<dbReference type="EMBL" id="BAABWD010000004">
    <property type="protein sequence ID" value="GAA6132726.1"/>
    <property type="molecule type" value="Genomic_DNA"/>
</dbReference>
<name>A0A1H1W244_9GAMM</name>
<reference evidence="5" key="1">
    <citation type="submission" date="2016-10" db="EMBL/GenBank/DDBJ databases">
        <authorList>
            <person name="Varghese N."/>
            <person name="Submissions S."/>
        </authorList>
    </citation>
    <scope>NUCLEOTIDE SEQUENCE [LARGE SCALE GENOMIC DNA]</scope>
    <source>
        <strain evidence="5">JCM 14963</strain>
    </source>
</reference>
<dbReference type="RefSeq" id="WP_092287709.1">
    <property type="nucleotide sequence ID" value="NZ_BAABWD010000004.1"/>
</dbReference>
<evidence type="ECO:0000256" key="1">
    <source>
        <dbReference type="SAM" id="MobiDB-lite"/>
    </source>
</evidence>
<evidence type="ECO:0000313" key="3">
    <source>
        <dbReference type="EMBL" id="GAA6132726.1"/>
    </source>
</evidence>
<reference evidence="4" key="2">
    <citation type="submission" date="2016-10" db="EMBL/GenBank/DDBJ databases">
        <authorList>
            <person name="de Groot N.N."/>
        </authorList>
    </citation>
    <scope>NUCLEOTIDE SEQUENCE [LARGE SCALE GENOMIC DNA]</scope>
    <source>
        <strain evidence="4">JCM 14963</strain>
    </source>
</reference>
<evidence type="ECO:0000256" key="2">
    <source>
        <dbReference type="SAM" id="SignalP"/>
    </source>
</evidence>
<dbReference type="AlphaFoldDB" id="A0A1H1W244"/>
<gene>
    <name evidence="3" type="ORF">NBRC116187_30860</name>
    <name evidence="4" type="ORF">SAMN05216271_3062</name>
</gene>
<feature type="region of interest" description="Disordered" evidence="1">
    <location>
        <begin position="22"/>
        <end position="62"/>
    </location>
</feature>
<keyword evidence="6" id="KW-1185">Reference proteome</keyword>
<feature type="chain" id="PRO_5009263968" evidence="2">
    <location>
        <begin position="22"/>
        <end position="62"/>
    </location>
</feature>
<feature type="compositionally biased region" description="Low complexity" evidence="1">
    <location>
        <begin position="32"/>
        <end position="45"/>
    </location>
</feature>
<protein>
    <submittedName>
        <fullName evidence="4">Uncharacterized protein</fullName>
    </submittedName>
</protein>
<evidence type="ECO:0000313" key="5">
    <source>
        <dbReference type="Proteomes" id="UP000243413"/>
    </source>
</evidence>
<accession>A0A1H1W244</accession>